<dbReference type="AlphaFoldDB" id="A0A5B9DMP9"/>
<name>A0A5B9DMP9_9HYPH</name>
<dbReference type="Proteomes" id="UP000321062">
    <property type="component" value="Chromosome"/>
</dbReference>
<feature type="domain" description="HTH luxR-type" evidence="3">
    <location>
        <begin position="167"/>
        <end position="232"/>
    </location>
</feature>
<dbReference type="GO" id="GO:0003677">
    <property type="term" value="F:DNA binding"/>
    <property type="evidence" value="ECO:0007669"/>
    <property type="project" value="UniProtKB-KW"/>
</dbReference>
<keyword evidence="6" id="KW-1185">Reference proteome</keyword>
<dbReference type="PRINTS" id="PR00038">
    <property type="entry name" value="HTHLUXR"/>
</dbReference>
<evidence type="ECO:0000259" key="3">
    <source>
        <dbReference type="PROSITE" id="PS50043"/>
    </source>
</evidence>
<dbReference type="EMBL" id="CP041690">
    <property type="protein sequence ID" value="QEE20467.1"/>
    <property type="molecule type" value="Genomic_DNA"/>
</dbReference>
<dbReference type="InterPro" id="IPR016032">
    <property type="entry name" value="Sig_transdc_resp-reg_C-effctor"/>
</dbReference>
<evidence type="ECO:0000256" key="1">
    <source>
        <dbReference type="ARBA" id="ARBA00023125"/>
    </source>
</evidence>
<evidence type="ECO:0000259" key="4">
    <source>
        <dbReference type="PROSITE" id="PS50110"/>
    </source>
</evidence>
<accession>A0A5B9DMP9</accession>
<dbReference type="InterPro" id="IPR000792">
    <property type="entry name" value="Tscrpt_reg_LuxR_C"/>
</dbReference>
<dbReference type="SUPFAM" id="SSF46894">
    <property type="entry name" value="C-terminal effector domain of the bipartite response regulators"/>
    <property type="match status" value="1"/>
</dbReference>
<dbReference type="InterPro" id="IPR051015">
    <property type="entry name" value="EvgA-like"/>
</dbReference>
<dbReference type="OrthoDB" id="7272316at2"/>
<dbReference type="InterPro" id="IPR001789">
    <property type="entry name" value="Sig_transdc_resp-reg_receiver"/>
</dbReference>
<organism evidence="5 6">
    <name type="scientific">Paradevosia tibetensis</name>
    <dbReference type="NCBI Taxonomy" id="1447062"/>
    <lineage>
        <taxon>Bacteria</taxon>
        <taxon>Pseudomonadati</taxon>
        <taxon>Pseudomonadota</taxon>
        <taxon>Alphaproteobacteria</taxon>
        <taxon>Hyphomicrobiales</taxon>
        <taxon>Devosiaceae</taxon>
        <taxon>Paradevosia</taxon>
    </lineage>
</organism>
<proteinExistence type="predicted"/>
<evidence type="ECO:0000256" key="2">
    <source>
        <dbReference type="PROSITE-ProRule" id="PRU00169"/>
    </source>
</evidence>
<reference evidence="5 6" key="1">
    <citation type="journal article" date="2015" name="Int. J. Syst. Evol. Microbiol.">
        <title>Youhaiella tibetensis gen. nov., sp. nov., isolated from subsurface sediment.</title>
        <authorList>
            <person name="Wang Y.X."/>
            <person name="Huang F.Q."/>
            <person name="Nogi Y."/>
            <person name="Pang S.J."/>
            <person name="Wang P.K."/>
            <person name="Lv J."/>
        </authorList>
    </citation>
    <scope>NUCLEOTIDE SEQUENCE [LARGE SCALE GENOMIC DNA]</scope>
    <source>
        <strain evidence="6">fig4</strain>
    </source>
</reference>
<dbReference type="Gene3D" id="3.40.50.2300">
    <property type="match status" value="1"/>
</dbReference>
<sequence>MNNSEANTTAADAADRLDNIPEAVVIDRRKLERECFVYGLMAQSPGTKFASFGSLQEWRDARLGHPNVSVILLVIGSRKLTDLGVANDIAKAVQEFAPAPIVVVADTDDLTQILKALECGAKGFIPTTVGLRVASEAIAMTLAGGVFVPASSVMAMRNVIDSNGAATRPMAGLFTARQMAVVEALRRGRANKIIAHELQLRESTVKVHIRNIMKKLNATNRTEVAFKIRDMFPDQSGPDI</sequence>
<feature type="domain" description="Response regulatory" evidence="4">
    <location>
        <begin position="22"/>
        <end position="142"/>
    </location>
</feature>
<protein>
    <submittedName>
        <fullName evidence="5">Response regulator transcription factor</fullName>
    </submittedName>
</protein>
<dbReference type="Pfam" id="PF00196">
    <property type="entry name" value="GerE"/>
    <property type="match status" value="1"/>
</dbReference>
<dbReference type="PROSITE" id="PS50043">
    <property type="entry name" value="HTH_LUXR_2"/>
    <property type="match status" value="1"/>
</dbReference>
<comment type="caution">
    <text evidence="2">Lacks conserved residue(s) required for the propagation of feature annotation.</text>
</comment>
<dbReference type="PROSITE" id="PS00622">
    <property type="entry name" value="HTH_LUXR_1"/>
    <property type="match status" value="1"/>
</dbReference>
<dbReference type="PROSITE" id="PS50110">
    <property type="entry name" value="RESPONSE_REGULATORY"/>
    <property type="match status" value="1"/>
</dbReference>
<evidence type="ECO:0000313" key="5">
    <source>
        <dbReference type="EMBL" id="QEE20467.1"/>
    </source>
</evidence>
<dbReference type="PANTHER" id="PTHR45566:SF1">
    <property type="entry name" value="HTH-TYPE TRANSCRIPTIONAL REGULATOR YHJB-RELATED"/>
    <property type="match status" value="1"/>
</dbReference>
<gene>
    <name evidence="5" type="ORF">FNA67_09920</name>
</gene>
<dbReference type="SMART" id="SM00421">
    <property type="entry name" value="HTH_LUXR"/>
    <property type="match status" value="1"/>
</dbReference>
<dbReference type="CDD" id="cd06170">
    <property type="entry name" value="LuxR_C_like"/>
    <property type="match status" value="1"/>
</dbReference>
<evidence type="ECO:0000313" key="6">
    <source>
        <dbReference type="Proteomes" id="UP000321062"/>
    </source>
</evidence>
<keyword evidence="1" id="KW-0238">DNA-binding</keyword>
<dbReference type="PANTHER" id="PTHR45566">
    <property type="entry name" value="HTH-TYPE TRANSCRIPTIONAL REGULATOR YHJB-RELATED"/>
    <property type="match status" value="1"/>
</dbReference>
<dbReference type="KEGG" id="yti:FNA67_09920"/>
<dbReference type="GO" id="GO:0000160">
    <property type="term" value="P:phosphorelay signal transduction system"/>
    <property type="evidence" value="ECO:0007669"/>
    <property type="project" value="InterPro"/>
</dbReference>
<dbReference type="GO" id="GO:0006355">
    <property type="term" value="P:regulation of DNA-templated transcription"/>
    <property type="evidence" value="ECO:0007669"/>
    <property type="project" value="InterPro"/>
</dbReference>